<dbReference type="AlphaFoldDB" id="A0A2S9YI19"/>
<dbReference type="GO" id="GO:0046872">
    <property type="term" value="F:metal ion binding"/>
    <property type="evidence" value="ECO:0007669"/>
    <property type="project" value="UniProtKB-KW"/>
</dbReference>
<dbReference type="EMBL" id="PVNK01000025">
    <property type="protein sequence ID" value="PRQ04763.1"/>
    <property type="molecule type" value="Genomic_DNA"/>
</dbReference>
<evidence type="ECO:0000256" key="1">
    <source>
        <dbReference type="ARBA" id="ARBA00022617"/>
    </source>
</evidence>
<dbReference type="Gene3D" id="2.60.120.230">
    <property type="match status" value="1"/>
</dbReference>
<dbReference type="InterPro" id="IPR052346">
    <property type="entry name" value="O-mannosyl-transferase_TMTC"/>
</dbReference>
<dbReference type="PANTHER" id="PTHR44227:SF3">
    <property type="entry name" value="PROTEIN O-MANNOSYL-TRANSFERASE TMTC4"/>
    <property type="match status" value="1"/>
</dbReference>
<feature type="repeat" description="TPR" evidence="7">
    <location>
        <begin position="529"/>
        <end position="562"/>
    </location>
</feature>
<comment type="caution">
    <text evidence="10">The sequence shown here is derived from an EMBL/GenBank/DDBJ whole genome shotgun (WGS) entry which is preliminary data.</text>
</comment>
<evidence type="ECO:0000256" key="8">
    <source>
        <dbReference type="PROSITE-ProRule" id="PRU00433"/>
    </source>
</evidence>
<name>A0A2S9YI19_9BACT</name>
<keyword evidence="2 8" id="KW-0479">Metal-binding</keyword>
<reference evidence="10 11" key="1">
    <citation type="submission" date="2018-03" db="EMBL/GenBank/DDBJ databases">
        <title>Draft Genome Sequences of the Obligatory Marine Myxobacteria Enhygromyxa salina SWB005.</title>
        <authorList>
            <person name="Poehlein A."/>
            <person name="Moghaddam J.A."/>
            <person name="Harms H."/>
            <person name="Alanjari M."/>
            <person name="Koenig G.M."/>
            <person name="Daniel R."/>
            <person name="Schaeberle T.F."/>
        </authorList>
    </citation>
    <scope>NUCLEOTIDE SEQUENCE [LARGE SCALE GENOMIC DNA]</scope>
    <source>
        <strain evidence="10 11">SWB005</strain>
    </source>
</reference>
<dbReference type="PANTHER" id="PTHR44227">
    <property type="match status" value="1"/>
</dbReference>
<keyword evidence="3" id="KW-0677">Repeat</keyword>
<dbReference type="SUPFAM" id="SSF48452">
    <property type="entry name" value="TPR-like"/>
    <property type="match status" value="1"/>
</dbReference>
<organism evidence="10 11">
    <name type="scientific">Enhygromyxa salina</name>
    <dbReference type="NCBI Taxonomy" id="215803"/>
    <lineage>
        <taxon>Bacteria</taxon>
        <taxon>Pseudomonadati</taxon>
        <taxon>Myxococcota</taxon>
        <taxon>Polyangia</taxon>
        <taxon>Nannocystales</taxon>
        <taxon>Nannocystaceae</taxon>
        <taxon>Enhygromyxa</taxon>
    </lineage>
</organism>
<dbReference type="Proteomes" id="UP000237968">
    <property type="component" value="Unassembled WGS sequence"/>
</dbReference>
<keyword evidence="5 8" id="KW-0408">Iron</keyword>
<proteinExistence type="predicted"/>
<dbReference type="InterPro" id="IPR011990">
    <property type="entry name" value="TPR-like_helical_dom_sf"/>
</dbReference>
<dbReference type="GO" id="GO:0030968">
    <property type="term" value="P:endoplasmic reticulum unfolded protein response"/>
    <property type="evidence" value="ECO:0007669"/>
    <property type="project" value="TreeGrafter"/>
</dbReference>
<evidence type="ECO:0000256" key="7">
    <source>
        <dbReference type="PROSITE-ProRule" id="PRU00339"/>
    </source>
</evidence>
<dbReference type="InterPro" id="IPR009056">
    <property type="entry name" value="Cyt_c-like_dom"/>
</dbReference>
<dbReference type="PROSITE" id="PS51257">
    <property type="entry name" value="PROKAR_LIPOPROTEIN"/>
    <property type="match status" value="1"/>
</dbReference>
<dbReference type="PROSITE" id="PS50293">
    <property type="entry name" value="TPR_REGION"/>
    <property type="match status" value="1"/>
</dbReference>
<dbReference type="Gene3D" id="1.25.40.10">
    <property type="entry name" value="Tetratricopeptide repeat domain"/>
    <property type="match status" value="1"/>
</dbReference>
<evidence type="ECO:0000256" key="3">
    <source>
        <dbReference type="ARBA" id="ARBA00022737"/>
    </source>
</evidence>
<dbReference type="SUPFAM" id="SSF49742">
    <property type="entry name" value="PHM/PNGase F"/>
    <property type="match status" value="2"/>
</dbReference>
<dbReference type="Pfam" id="PF13432">
    <property type="entry name" value="TPR_16"/>
    <property type="match status" value="2"/>
</dbReference>
<dbReference type="GO" id="GO:0035269">
    <property type="term" value="P:protein O-linked glycosylation via mannose"/>
    <property type="evidence" value="ECO:0007669"/>
    <property type="project" value="TreeGrafter"/>
</dbReference>
<evidence type="ECO:0000313" key="11">
    <source>
        <dbReference type="Proteomes" id="UP000237968"/>
    </source>
</evidence>
<dbReference type="GO" id="GO:0000030">
    <property type="term" value="F:mannosyltransferase activity"/>
    <property type="evidence" value="ECO:0007669"/>
    <property type="project" value="TreeGrafter"/>
</dbReference>
<dbReference type="InterPro" id="IPR036909">
    <property type="entry name" value="Cyt_c-like_dom_sf"/>
</dbReference>
<keyword evidence="4 7" id="KW-0802">TPR repeat</keyword>
<dbReference type="GO" id="GO:0016715">
    <property type="term" value="F:oxidoreductase activity, acting on paired donors, with incorporation or reduction of molecular oxygen, reduced ascorbate as one donor, and incorporation of one atom of oxygen"/>
    <property type="evidence" value="ECO:0007669"/>
    <property type="project" value="InterPro"/>
</dbReference>
<dbReference type="SMART" id="SM00028">
    <property type="entry name" value="TPR"/>
    <property type="match status" value="6"/>
</dbReference>
<dbReference type="InterPro" id="IPR008977">
    <property type="entry name" value="PHM/PNGase_F_dom_sf"/>
</dbReference>
<dbReference type="InterPro" id="IPR019734">
    <property type="entry name" value="TPR_rpt"/>
</dbReference>
<evidence type="ECO:0000256" key="6">
    <source>
        <dbReference type="ARBA" id="ARBA00023157"/>
    </source>
</evidence>
<dbReference type="SUPFAM" id="SSF46626">
    <property type="entry name" value="Cytochrome c"/>
    <property type="match status" value="1"/>
</dbReference>
<dbReference type="GO" id="GO:0009055">
    <property type="term" value="F:electron transfer activity"/>
    <property type="evidence" value="ECO:0007669"/>
    <property type="project" value="InterPro"/>
</dbReference>
<keyword evidence="6" id="KW-1015">Disulfide bond</keyword>
<feature type="repeat" description="TPR" evidence="7">
    <location>
        <begin position="462"/>
        <end position="495"/>
    </location>
</feature>
<accession>A0A2S9YI19</accession>
<dbReference type="InterPro" id="IPR014784">
    <property type="entry name" value="Cu2_ascorb_mOase-like_C"/>
</dbReference>
<evidence type="ECO:0000256" key="5">
    <source>
        <dbReference type="ARBA" id="ARBA00023004"/>
    </source>
</evidence>
<protein>
    <submittedName>
        <fullName evidence="10">Tetratricopeptide repeat protein</fullName>
    </submittedName>
</protein>
<evidence type="ECO:0000256" key="2">
    <source>
        <dbReference type="ARBA" id="ARBA00022723"/>
    </source>
</evidence>
<feature type="domain" description="Cytochrome c" evidence="9">
    <location>
        <begin position="35"/>
        <end position="126"/>
    </location>
</feature>
<evidence type="ECO:0000259" key="9">
    <source>
        <dbReference type="PROSITE" id="PS51007"/>
    </source>
</evidence>
<dbReference type="PROSITE" id="PS51007">
    <property type="entry name" value="CYTC"/>
    <property type="match status" value="1"/>
</dbReference>
<keyword evidence="11" id="KW-1185">Reference proteome</keyword>
<sequence length="731" mass="78575">MPHMRQIPAALLVVAVSACGGEAREAADVGPAATAQTPRGAPTYARDVAPIIHANCSVCHHEGGPGPFALIDYDDVSDHAEQIVEVTHSGFMPPWLPREGFGSFVGERRLSSADKQTLAAWVEGGRLPGDLARAPEPPSFTHGWQLGPPDLELEAEAAFELPADGTDVYRNFVIAVPPGPARFVKTVELQPGAQQVVHHAVMRVDVSGEARRLDEADAAPGFDGMVFGGAKMPGGRFVGWTPGKAPEPGSDDRSWQLAGGSDLVVQVHMRPSGKPELIRPKVGLHFASHPPTKAALAMELSSTSLDIAPGDGDYRVTDTFVLPADVRVLSVYPHAHYIGKQLEGFATLPDGSKRWLIKIDDWDFDWQDQYRFERPIALPKGSVITMDFRYDNSAENPRNPSSPPRRVVFGPNSTDEMAELILEFEPVNPAELRVLDDAFMAKWLSGQIEGARRRVAEQPRSADALANLGALLARASRAEEAKASYEASLALNDDAGVRVDLALVSIALADPEGAEAQLDAALRLDPSHARAHLVRGNRQRLAGNFAGAVASYKRVIAADPEQVEAHNNLGVTYEKLGQPTRAVEAFARAVELAPGRALFRENHGRALEATHAYTEALAAYSAALERNARSIKAMRGVAWILATHPDPAIRDPQQALRVAEAAGRMTSFRSPEVVEALAAGLAASGRFEPASEAIGRALELARAAKRADLVERYKGHARLFETNQAIVLGGS</sequence>
<dbReference type="GO" id="GO:0020037">
    <property type="term" value="F:heme binding"/>
    <property type="evidence" value="ECO:0007669"/>
    <property type="project" value="InterPro"/>
</dbReference>
<feature type="repeat" description="TPR" evidence="7">
    <location>
        <begin position="563"/>
        <end position="596"/>
    </location>
</feature>
<dbReference type="PROSITE" id="PS50005">
    <property type="entry name" value="TPR"/>
    <property type="match status" value="3"/>
</dbReference>
<gene>
    <name evidence="10" type="ORF">ENSA5_05280</name>
</gene>
<keyword evidence="1 8" id="KW-0349">Heme</keyword>
<evidence type="ECO:0000313" key="10">
    <source>
        <dbReference type="EMBL" id="PRQ04763.1"/>
    </source>
</evidence>
<evidence type="ECO:0000256" key="4">
    <source>
        <dbReference type="ARBA" id="ARBA00022803"/>
    </source>
</evidence>